<gene>
    <name evidence="1" type="primary">yidC_5</name>
    <name evidence="1" type="ORF">CM83_23760</name>
</gene>
<protein>
    <submittedName>
        <fullName evidence="1">Membrane protein insertase YidC</fullName>
    </submittedName>
</protein>
<organism evidence="1">
    <name type="scientific">Lygus hesperus</name>
    <name type="common">Western plant bug</name>
    <dbReference type="NCBI Taxonomy" id="30085"/>
    <lineage>
        <taxon>Eukaryota</taxon>
        <taxon>Metazoa</taxon>
        <taxon>Ecdysozoa</taxon>
        <taxon>Arthropoda</taxon>
        <taxon>Hexapoda</taxon>
        <taxon>Insecta</taxon>
        <taxon>Pterygota</taxon>
        <taxon>Neoptera</taxon>
        <taxon>Paraneoptera</taxon>
        <taxon>Hemiptera</taxon>
        <taxon>Heteroptera</taxon>
        <taxon>Panheteroptera</taxon>
        <taxon>Cimicomorpha</taxon>
        <taxon>Miridae</taxon>
        <taxon>Mirini</taxon>
        <taxon>Lygus</taxon>
    </lineage>
</organism>
<proteinExistence type="predicted"/>
<dbReference type="EMBL" id="GBHO01032791">
    <property type="protein sequence ID" value="JAG10813.1"/>
    <property type="molecule type" value="Transcribed_RNA"/>
</dbReference>
<feature type="non-terminal residue" evidence="1">
    <location>
        <position position="1"/>
    </location>
</feature>
<name>A0A0A9WWB1_LYGHE</name>
<dbReference type="AlphaFoldDB" id="A0A0A9WWB1"/>
<reference evidence="1" key="1">
    <citation type="journal article" date="2014" name="PLoS ONE">
        <title>Transcriptome-Based Identification of ABC Transporters in the Western Tarnished Plant Bug Lygus hesperus.</title>
        <authorList>
            <person name="Hull J.J."/>
            <person name="Chaney K."/>
            <person name="Geib S.M."/>
            <person name="Fabrick J.A."/>
            <person name="Brent C.S."/>
            <person name="Walsh D."/>
            <person name="Lavine L.C."/>
        </authorList>
    </citation>
    <scope>NUCLEOTIDE SEQUENCE</scope>
</reference>
<reference evidence="1" key="2">
    <citation type="submission" date="2014-07" db="EMBL/GenBank/DDBJ databases">
        <authorList>
            <person name="Hull J."/>
        </authorList>
    </citation>
    <scope>NUCLEOTIDE SEQUENCE</scope>
</reference>
<accession>A0A0A9WWB1</accession>
<sequence>RVRHHGKMKCETSLETPQQSIHAIPRRLFESSILTPQWPIPLSATTTTKKGKRISSKEDRLKEKLMSARKTIHRLSMQLRISKKIPTTGPTACEVAASARKFLTTLSH</sequence>
<evidence type="ECO:0000313" key="1">
    <source>
        <dbReference type="EMBL" id="JAG10813.1"/>
    </source>
</evidence>